<gene>
    <name evidence="1" type="ORF">CINCED_3A014856</name>
</gene>
<keyword evidence="2" id="KW-1185">Reference proteome</keyword>
<reference evidence="1 2" key="1">
    <citation type="submission" date="2019-08" db="EMBL/GenBank/DDBJ databases">
        <authorList>
            <person name="Alioto T."/>
            <person name="Alioto T."/>
            <person name="Gomez Garrido J."/>
        </authorList>
    </citation>
    <scope>NUCLEOTIDE SEQUENCE [LARGE SCALE GENOMIC DNA]</scope>
</reference>
<name>A0A5E4NTG1_9HEMI</name>
<dbReference type="AlphaFoldDB" id="A0A5E4NTG1"/>
<proteinExistence type="predicted"/>
<evidence type="ECO:0000313" key="2">
    <source>
        <dbReference type="Proteomes" id="UP000325440"/>
    </source>
</evidence>
<accession>A0A5E4NTG1</accession>
<dbReference type="EMBL" id="CABPRJ010002414">
    <property type="protein sequence ID" value="VVC45814.1"/>
    <property type="molecule type" value="Genomic_DNA"/>
</dbReference>
<sequence>MQRLITVQQPVHFNRDRLSSAGLFFAASDLSGPPRLQQPQHNRLMNLGAAQRQQNIRRFNFAQNVSVGRAGTVGGAMPSAPIDPDDDVTAGFFGFLPQQQQQHHRRHLRSPAAVAVAVAVVTAADRFFNRGRRFHRHVQHLDERLSVAGVSLPAAGRRRRSPPHNFRANRL</sequence>
<evidence type="ECO:0000313" key="1">
    <source>
        <dbReference type="EMBL" id="VVC45814.1"/>
    </source>
</evidence>
<protein>
    <submittedName>
        <fullName evidence="1">Uncharacterized protein</fullName>
    </submittedName>
</protein>
<dbReference type="Proteomes" id="UP000325440">
    <property type="component" value="Unassembled WGS sequence"/>
</dbReference>
<organism evidence="1 2">
    <name type="scientific">Cinara cedri</name>
    <dbReference type="NCBI Taxonomy" id="506608"/>
    <lineage>
        <taxon>Eukaryota</taxon>
        <taxon>Metazoa</taxon>
        <taxon>Ecdysozoa</taxon>
        <taxon>Arthropoda</taxon>
        <taxon>Hexapoda</taxon>
        <taxon>Insecta</taxon>
        <taxon>Pterygota</taxon>
        <taxon>Neoptera</taxon>
        <taxon>Paraneoptera</taxon>
        <taxon>Hemiptera</taxon>
        <taxon>Sternorrhyncha</taxon>
        <taxon>Aphidomorpha</taxon>
        <taxon>Aphidoidea</taxon>
        <taxon>Aphididae</taxon>
        <taxon>Lachninae</taxon>
        <taxon>Cinara</taxon>
    </lineage>
</organism>